<feature type="transmembrane region" description="Helical" evidence="2">
    <location>
        <begin position="12"/>
        <end position="29"/>
    </location>
</feature>
<reference evidence="5 6" key="1">
    <citation type="submission" date="2024-02" db="EMBL/GenBank/DDBJ databases">
        <title>De novo assembly and annotation of 12 fungi associated with fruit tree decline syndrome in Ontario, Canada.</title>
        <authorList>
            <person name="Sulman M."/>
            <person name="Ellouze W."/>
            <person name="Ilyukhin E."/>
        </authorList>
    </citation>
    <scope>NUCLEOTIDE SEQUENCE [LARGE SCALE GENOMIC DNA]</scope>
    <source>
        <strain evidence="5 6">M169</strain>
    </source>
</reference>
<accession>A0ABR1PBV0</accession>
<comment type="caution">
    <text evidence="5">The sequence shown here is derived from an EMBL/GenBank/DDBJ whole genome shotgun (WGS) entry which is preliminary data.</text>
</comment>
<sequence length="678" mass="73301">MSSAQSPQQRDITIIGGGIIGCCTAYFLTRHPSYSPATHRIILLEAAPTSRGGRTEDSITDPGTLADPARVQKLNPAHDGIAGGSSGKAGGLLAKWAFPSNIVPLSFRLHDELAQEHDGAARWGYRRCYASQVECRARMPAGVGGKDSVGAGQDAASTQGVTRGLHKDHRKTISKLKKLGAPEDLDWLDTEHSLVAYDGMGTPDDTAQVHPELFTRSMAQLAEEKGVKIITGARVTAIAKGSNGHVEGVTYTKDGQDEQLPTTDCIVAAGPWTPRLLPSVPVTSFRAHSIVIKTPKPVSPYALFTSIALPAGFPSPTQGTPLKRAQTIEPEIYPRPDGTVYAAGAAGMDLDVPLPLTTAEVRVDRASCDEIAVQVGAISDELGRDGDVVSRQACYLPQGGPFIGPVPGHKGVIVAAGHTCWGIQNAPGTGKLVSELVFDGKANIREHITMTTTDGKSNDTKWKSKVIRVAGTGFSYDQYDRHHRSRFTYMDTDFHTIAQMTAWTIAQSVGEERVADEIITGPGAGYTDWKWDDMGLSMVADDTSTAVHAAVLATTAKFMTTRPLFDALVGTDDKVFVDISRSGDSFWSIGYIHSDMWKNIGKWGQNQFGKILMVVRFVALGERDLVYGDEAITDDKINELAAQAMKVYKMTADSDWDGFVEELEEEQEEEIKRNQRKS</sequence>
<dbReference type="Pfam" id="PF08719">
    <property type="entry name" value="NADAR"/>
    <property type="match status" value="1"/>
</dbReference>
<evidence type="ECO:0000313" key="6">
    <source>
        <dbReference type="Proteomes" id="UP001430848"/>
    </source>
</evidence>
<keyword evidence="2" id="KW-0472">Membrane</keyword>
<dbReference type="SUPFAM" id="SSF143990">
    <property type="entry name" value="YbiA-like"/>
    <property type="match status" value="1"/>
</dbReference>
<dbReference type="PANTHER" id="PTHR13847">
    <property type="entry name" value="SARCOSINE DEHYDROGENASE-RELATED"/>
    <property type="match status" value="1"/>
</dbReference>
<name>A0ABR1PBV0_DIAER</name>
<dbReference type="InterPro" id="IPR037238">
    <property type="entry name" value="YbiA-like_sf"/>
</dbReference>
<protein>
    <recommendedName>
        <fullName evidence="7">FAD dependent oxidoreductase domain-containing protein</fullName>
    </recommendedName>
</protein>
<dbReference type="Gene3D" id="3.30.9.10">
    <property type="entry name" value="D-Amino Acid Oxidase, subunit A, domain 2"/>
    <property type="match status" value="1"/>
</dbReference>
<evidence type="ECO:0000313" key="5">
    <source>
        <dbReference type="EMBL" id="KAK7731955.1"/>
    </source>
</evidence>
<dbReference type="InterPro" id="IPR006076">
    <property type="entry name" value="FAD-dep_OxRdtase"/>
</dbReference>
<feature type="domain" description="NADAR" evidence="4">
    <location>
        <begin position="547"/>
        <end position="616"/>
    </location>
</feature>
<dbReference type="Pfam" id="PF01266">
    <property type="entry name" value="DAO"/>
    <property type="match status" value="1"/>
</dbReference>
<evidence type="ECO:0000256" key="2">
    <source>
        <dbReference type="SAM" id="Phobius"/>
    </source>
</evidence>
<evidence type="ECO:0008006" key="7">
    <source>
        <dbReference type="Google" id="ProtNLM"/>
    </source>
</evidence>
<organism evidence="5 6">
    <name type="scientific">Diaporthe eres</name>
    <name type="common">Phomopsis oblonga</name>
    <dbReference type="NCBI Taxonomy" id="83184"/>
    <lineage>
        <taxon>Eukaryota</taxon>
        <taxon>Fungi</taxon>
        <taxon>Dikarya</taxon>
        <taxon>Ascomycota</taxon>
        <taxon>Pezizomycotina</taxon>
        <taxon>Sordariomycetes</taxon>
        <taxon>Sordariomycetidae</taxon>
        <taxon>Diaporthales</taxon>
        <taxon>Diaporthaceae</taxon>
        <taxon>Diaporthe</taxon>
        <taxon>Diaporthe eres species complex</taxon>
    </lineage>
</organism>
<keyword evidence="2" id="KW-1133">Transmembrane helix</keyword>
<feature type="domain" description="FAD dependent oxidoreductase" evidence="3">
    <location>
        <begin position="78"/>
        <end position="436"/>
    </location>
</feature>
<dbReference type="Gene3D" id="3.50.50.60">
    <property type="entry name" value="FAD/NAD(P)-binding domain"/>
    <property type="match status" value="2"/>
</dbReference>
<dbReference type="EMBL" id="JAKNSF020000021">
    <property type="protein sequence ID" value="KAK7731955.1"/>
    <property type="molecule type" value="Genomic_DNA"/>
</dbReference>
<evidence type="ECO:0000259" key="4">
    <source>
        <dbReference type="Pfam" id="PF08719"/>
    </source>
</evidence>
<dbReference type="Proteomes" id="UP001430848">
    <property type="component" value="Unassembled WGS sequence"/>
</dbReference>
<evidence type="ECO:0000256" key="1">
    <source>
        <dbReference type="SAM" id="MobiDB-lite"/>
    </source>
</evidence>
<keyword evidence="6" id="KW-1185">Reference proteome</keyword>
<proteinExistence type="predicted"/>
<dbReference type="SUPFAM" id="SSF51905">
    <property type="entry name" value="FAD/NAD(P)-binding domain"/>
    <property type="match status" value="1"/>
</dbReference>
<feature type="region of interest" description="Disordered" evidence="1">
    <location>
        <begin position="145"/>
        <end position="168"/>
    </location>
</feature>
<evidence type="ECO:0000259" key="3">
    <source>
        <dbReference type="Pfam" id="PF01266"/>
    </source>
</evidence>
<dbReference type="InterPro" id="IPR036188">
    <property type="entry name" value="FAD/NAD-bd_sf"/>
</dbReference>
<dbReference type="Gene3D" id="1.10.357.40">
    <property type="entry name" value="YbiA-like"/>
    <property type="match status" value="1"/>
</dbReference>
<keyword evidence="2" id="KW-0812">Transmembrane</keyword>
<gene>
    <name evidence="5" type="ORF">SLS63_005253</name>
</gene>
<dbReference type="InterPro" id="IPR012816">
    <property type="entry name" value="NADAR"/>
</dbReference>
<dbReference type="PANTHER" id="PTHR13847:SF150">
    <property type="entry name" value="OXIDOREDUCTASE TDA3-RELATED"/>
    <property type="match status" value="1"/>
</dbReference>